<organism evidence="2 3">
    <name type="scientific">Paraflavisolibacter caeni</name>
    <dbReference type="NCBI Taxonomy" id="2982496"/>
    <lineage>
        <taxon>Bacteria</taxon>
        <taxon>Pseudomonadati</taxon>
        <taxon>Bacteroidota</taxon>
        <taxon>Chitinophagia</taxon>
        <taxon>Chitinophagales</taxon>
        <taxon>Chitinophagaceae</taxon>
        <taxon>Paraflavisolibacter</taxon>
    </lineage>
</organism>
<keyword evidence="1" id="KW-0812">Transmembrane</keyword>
<dbReference type="Proteomes" id="UP001155483">
    <property type="component" value="Unassembled WGS sequence"/>
</dbReference>
<proteinExistence type="predicted"/>
<keyword evidence="3" id="KW-1185">Reference proteome</keyword>
<protein>
    <submittedName>
        <fullName evidence="2">Uncharacterized protein</fullName>
    </submittedName>
</protein>
<reference evidence="2" key="2">
    <citation type="submission" date="2023-04" db="EMBL/GenBank/DDBJ databases">
        <title>Paracnuella aquatica gen. nov., sp. nov., a member of the family Chitinophagaceae isolated from a hot spring.</title>
        <authorList>
            <person name="Wang C."/>
        </authorList>
    </citation>
    <scope>NUCLEOTIDE SEQUENCE</scope>
    <source>
        <strain evidence="2">LB-8</strain>
    </source>
</reference>
<gene>
    <name evidence="2" type="ORF">OCK74_01960</name>
</gene>
<evidence type="ECO:0000256" key="1">
    <source>
        <dbReference type="SAM" id="Phobius"/>
    </source>
</evidence>
<comment type="caution">
    <text evidence="2">The sequence shown here is derived from an EMBL/GenBank/DDBJ whole genome shotgun (WGS) entry which is preliminary data.</text>
</comment>
<feature type="transmembrane region" description="Helical" evidence="1">
    <location>
        <begin position="52"/>
        <end position="69"/>
    </location>
</feature>
<dbReference type="EMBL" id="JAOTIF010000001">
    <property type="protein sequence ID" value="MCU7547855.1"/>
    <property type="molecule type" value="Genomic_DNA"/>
</dbReference>
<sequence length="78" mass="9393">MNDYENEKRKQVSLMRSILDYGMGTVFFLIGLYFMLYDILDINIFPRKPSAMDKLIGLIFIAYGGWRIYRGYKKNYFR</sequence>
<dbReference type="RefSeq" id="WP_279295300.1">
    <property type="nucleotide sequence ID" value="NZ_JAOTIF010000001.1"/>
</dbReference>
<dbReference type="AlphaFoldDB" id="A0A9X2XSU9"/>
<feature type="transmembrane region" description="Helical" evidence="1">
    <location>
        <begin position="21"/>
        <end position="40"/>
    </location>
</feature>
<keyword evidence="1" id="KW-0472">Membrane</keyword>
<keyword evidence="1" id="KW-1133">Transmembrane helix</keyword>
<name>A0A9X2XSU9_9BACT</name>
<accession>A0A9X2XSU9</accession>
<reference evidence="2" key="1">
    <citation type="submission" date="2022-09" db="EMBL/GenBank/DDBJ databases">
        <authorList>
            <person name="Yuan C."/>
            <person name="Ke Z."/>
        </authorList>
    </citation>
    <scope>NUCLEOTIDE SEQUENCE</scope>
    <source>
        <strain evidence="2">LB-8</strain>
    </source>
</reference>
<evidence type="ECO:0000313" key="2">
    <source>
        <dbReference type="EMBL" id="MCU7547855.1"/>
    </source>
</evidence>
<evidence type="ECO:0000313" key="3">
    <source>
        <dbReference type="Proteomes" id="UP001155483"/>
    </source>
</evidence>